<keyword evidence="3" id="KW-0547">Nucleotide-binding</keyword>
<dbReference type="SMART" id="SM00382">
    <property type="entry name" value="AAA"/>
    <property type="match status" value="1"/>
</dbReference>
<feature type="domain" description="ABC transporter" evidence="5">
    <location>
        <begin position="2"/>
        <end position="238"/>
    </location>
</feature>
<evidence type="ECO:0000259" key="5">
    <source>
        <dbReference type="PROSITE" id="PS50893"/>
    </source>
</evidence>
<dbReference type="SUPFAM" id="SSF52540">
    <property type="entry name" value="P-loop containing nucleoside triphosphate hydrolases"/>
    <property type="match status" value="1"/>
</dbReference>
<dbReference type="EMBL" id="BPQP01000026">
    <property type="protein sequence ID" value="GJD94565.1"/>
    <property type="molecule type" value="Genomic_DNA"/>
</dbReference>
<dbReference type="PROSITE" id="PS50893">
    <property type="entry name" value="ABC_TRANSPORTER_2"/>
    <property type="match status" value="1"/>
</dbReference>
<sequence>MIAFEAVSKRFPGADRPAVDTLDLTVPAGTICALIGPSGCGKSTTLRMVNRLVEPNSGHVRVAGEDVMRIDPIRLRRSIGYVLQGVGLFPHRTVAENVGTVPALLGWTRARVAARVDAMLDLVGLDPAQYRQRRPDELSGGQRQRVGVARALAADPPILLMDEPFGAVDPVVRGRLQADIGAILRDLGKTVIVVTHDMDEAVRLGDQVVLMREGRIVQADAPDHLLARPADAFVASFVGEDRALRRLALLNAGSLATPGEAGGAPPIEPGSSLKDALALMLATGADRLTVLGNDPRVLTLSAIRTAATEA</sequence>
<dbReference type="RefSeq" id="WP_238243739.1">
    <property type="nucleotide sequence ID" value="NZ_BPQP01000026.1"/>
</dbReference>
<evidence type="ECO:0000313" key="7">
    <source>
        <dbReference type="Proteomes" id="UP001055125"/>
    </source>
</evidence>
<comment type="similarity">
    <text evidence="1">Belongs to the ABC transporter superfamily.</text>
</comment>
<reference evidence="6" key="2">
    <citation type="submission" date="2021-08" db="EMBL/GenBank/DDBJ databases">
        <authorList>
            <person name="Tani A."/>
            <person name="Ola A."/>
            <person name="Ogura Y."/>
            <person name="Katsura K."/>
            <person name="Hayashi T."/>
        </authorList>
    </citation>
    <scope>NUCLEOTIDE SEQUENCE</scope>
    <source>
        <strain evidence="6">DSM 19015</strain>
    </source>
</reference>
<dbReference type="Gene3D" id="3.40.50.300">
    <property type="entry name" value="P-loop containing nucleotide triphosphate hydrolases"/>
    <property type="match status" value="1"/>
</dbReference>
<evidence type="ECO:0000256" key="4">
    <source>
        <dbReference type="ARBA" id="ARBA00022840"/>
    </source>
</evidence>
<proteinExistence type="inferred from homology"/>
<dbReference type="Pfam" id="PF00005">
    <property type="entry name" value="ABC_tran"/>
    <property type="match status" value="1"/>
</dbReference>
<dbReference type="InterPro" id="IPR027417">
    <property type="entry name" value="P-loop_NTPase"/>
</dbReference>
<reference evidence="6" key="1">
    <citation type="journal article" date="2021" name="Front. Microbiol.">
        <title>Comprehensive Comparative Genomics and Phenotyping of Methylobacterium Species.</title>
        <authorList>
            <person name="Alessa O."/>
            <person name="Ogura Y."/>
            <person name="Fujitani Y."/>
            <person name="Takami H."/>
            <person name="Hayashi T."/>
            <person name="Sahin N."/>
            <person name="Tani A."/>
        </authorList>
    </citation>
    <scope>NUCLEOTIDE SEQUENCE</scope>
    <source>
        <strain evidence="6">DSM 19015</strain>
    </source>
</reference>
<dbReference type="Proteomes" id="UP001055125">
    <property type="component" value="Unassembled WGS sequence"/>
</dbReference>
<evidence type="ECO:0000256" key="1">
    <source>
        <dbReference type="ARBA" id="ARBA00005417"/>
    </source>
</evidence>
<name>A0ABQ4RUT1_9HYPH</name>
<organism evidence="6 7">
    <name type="scientific">Methylobacterium iners</name>
    <dbReference type="NCBI Taxonomy" id="418707"/>
    <lineage>
        <taxon>Bacteria</taxon>
        <taxon>Pseudomonadati</taxon>
        <taxon>Pseudomonadota</taxon>
        <taxon>Alphaproteobacteria</taxon>
        <taxon>Hyphomicrobiales</taxon>
        <taxon>Methylobacteriaceae</taxon>
        <taxon>Methylobacterium</taxon>
    </lineage>
</organism>
<dbReference type="InterPro" id="IPR003593">
    <property type="entry name" value="AAA+_ATPase"/>
</dbReference>
<evidence type="ECO:0000256" key="3">
    <source>
        <dbReference type="ARBA" id="ARBA00022741"/>
    </source>
</evidence>
<keyword evidence="4 6" id="KW-0067">ATP-binding</keyword>
<protein>
    <submittedName>
        <fullName evidence="6">Osmoprotectant import ATP-binding protein OsmV</fullName>
    </submittedName>
</protein>
<evidence type="ECO:0000313" key="6">
    <source>
        <dbReference type="EMBL" id="GJD94565.1"/>
    </source>
</evidence>
<comment type="caution">
    <text evidence="6">The sequence shown here is derived from an EMBL/GenBank/DDBJ whole genome shotgun (WGS) entry which is preliminary data.</text>
</comment>
<dbReference type="GO" id="GO:0005524">
    <property type="term" value="F:ATP binding"/>
    <property type="evidence" value="ECO:0007669"/>
    <property type="project" value="UniProtKB-KW"/>
</dbReference>
<dbReference type="InterPro" id="IPR017871">
    <property type="entry name" value="ABC_transporter-like_CS"/>
</dbReference>
<dbReference type="InterPro" id="IPR003439">
    <property type="entry name" value="ABC_transporter-like_ATP-bd"/>
</dbReference>
<evidence type="ECO:0000256" key="2">
    <source>
        <dbReference type="ARBA" id="ARBA00022448"/>
    </source>
</evidence>
<dbReference type="PANTHER" id="PTHR43117:SF4">
    <property type="entry name" value="OSMOPROTECTANT IMPORT ATP-BINDING PROTEIN OSMV"/>
    <property type="match status" value="1"/>
</dbReference>
<keyword evidence="7" id="KW-1185">Reference proteome</keyword>
<dbReference type="PROSITE" id="PS00211">
    <property type="entry name" value="ABC_TRANSPORTER_1"/>
    <property type="match status" value="1"/>
</dbReference>
<dbReference type="PANTHER" id="PTHR43117">
    <property type="entry name" value="OSMOPROTECTANT IMPORT ATP-BINDING PROTEIN OSMV"/>
    <property type="match status" value="1"/>
</dbReference>
<keyword evidence="2" id="KW-0813">Transport</keyword>
<gene>
    <name evidence="6" type="primary">osmV</name>
    <name evidence="6" type="ORF">OCOJLMKI_1768</name>
</gene>
<accession>A0ABQ4RUT1</accession>